<accession>A0A8J7RYZ5</accession>
<comment type="caution">
    <text evidence="7">The sequence shown here is derived from an EMBL/GenBank/DDBJ whole genome shotgun (WGS) entry which is preliminary data.</text>
</comment>
<keyword evidence="7" id="KW-0436">Ligase</keyword>
<feature type="transmembrane region" description="Helical" evidence="5">
    <location>
        <begin position="339"/>
        <end position="358"/>
    </location>
</feature>
<name>A0A8J7RYZ5_9PROT</name>
<feature type="transmembrane region" description="Helical" evidence="5">
    <location>
        <begin position="56"/>
        <end position="79"/>
    </location>
</feature>
<keyword evidence="2 5" id="KW-0812">Transmembrane</keyword>
<keyword evidence="3 5" id="KW-1133">Transmembrane helix</keyword>
<evidence type="ECO:0000256" key="3">
    <source>
        <dbReference type="ARBA" id="ARBA00022989"/>
    </source>
</evidence>
<keyword evidence="4 5" id="KW-0472">Membrane</keyword>
<feature type="transmembrane region" description="Helical" evidence="5">
    <location>
        <begin position="29"/>
        <end position="49"/>
    </location>
</feature>
<dbReference type="PANTHER" id="PTHR37422:SF13">
    <property type="entry name" value="LIPOPOLYSACCHARIDE BIOSYNTHESIS PROTEIN PA4999-RELATED"/>
    <property type="match status" value="1"/>
</dbReference>
<dbReference type="InterPro" id="IPR007016">
    <property type="entry name" value="O-antigen_ligase-rel_domated"/>
</dbReference>
<evidence type="ECO:0000256" key="1">
    <source>
        <dbReference type="ARBA" id="ARBA00004141"/>
    </source>
</evidence>
<evidence type="ECO:0000313" key="7">
    <source>
        <dbReference type="EMBL" id="MBP5855644.1"/>
    </source>
</evidence>
<feature type="transmembrane region" description="Helical" evidence="5">
    <location>
        <begin position="120"/>
        <end position="140"/>
    </location>
</feature>
<evidence type="ECO:0000256" key="5">
    <source>
        <dbReference type="SAM" id="Phobius"/>
    </source>
</evidence>
<organism evidence="7 8">
    <name type="scientific">Marivibrio halodurans</name>
    <dbReference type="NCBI Taxonomy" id="2039722"/>
    <lineage>
        <taxon>Bacteria</taxon>
        <taxon>Pseudomonadati</taxon>
        <taxon>Pseudomonadota</taxon>
        <taxon>Alphaproteobacteria</taxon>
        <taxon>Rhodospirillales</taxon>
        <taxon>Rhodospirillaceae</taxon>
        <taxon>Marivibrio</taxon>
    </lineage>
</organism>
<evidence type="ECO:0000256" key="4">
    <source>
        <dbReference type="ARBA" id="ARBA00023136"/>
    </source>
</evidence>
<feature type="transmembrane region" description="Helical" evidence="5">
    <location>
        <begin position="91"/>
        <end position="108"/>
    </location>
</feature>
<dbReference type="GO" id="GO:0016874">
    <property type="term" value="F:ligase activity"/>
    <property type="evidence" value="ECO:0007669"/>
    <property type="project" value="UniProtKB-KW"/>
</dbReference>
<evidence type="ECO:0000256" key="2">
    <source>
        <dbReference type="ARBA" id="ARBA00022692"/>
    </source>
</evidence>
<dbReference type="AlphaFoldDB" id="A0A8J7RYZ5"/>
<protein>
    <submittedName>
        <fullName evidence="7">O-antigen ligase family protein</fullName>
    </submittedName>
</protein>
<feature type="domain" description="O-antigen ligase-related" evidence="6">
    <location>
        <begin position="190"/>
        <end position="348"/>
    </location>
</feature>
<dbReference type="PANTHER" id="PTHR37422">
    <property type="entry name" value="TEICHURONIC ACID BIOSYNTHESIS PROTEIN TUAE"/>
    <property type="match status" value="1"/>
</dbReference>
<evidence type="ECO:0000313" key="8">
    <source>
        <dbReference type="Proteomes" id="UP000672602"/>
    </source>
</evidence>
<dbReference type="RefSeq" id="WP_210680223.1">
    <property type="nucleotide sequence ID" value="NZ_JAGMWN010000001.1"/>
</dbReference>
<comment type="subcellular location">
    <subcellularLocation>
        <location evidence="1">Membrane</location>
        <topology evidence="1">Multi-pass membrane protein</topology>
    </subcellularLocation>
</comment>
<feature type="transmembrane region" description="Helical" evidence="5">
    <location>
        <begin position="230"/>
        <end position="246"/>
    </location>
</feature>
<dbReference type="GO" id="GO:0016020">
    <property type="term" value="C:membrane"/>
    <property type="evidence" value="ECO:0007669"/>
    <property type="project" value="UniProtKB-SubCell"/>
</dbReference>
<gene>
    <name evidence="7" type="ORF">KAJ83_01380</name>
</gene>
<proteinExistence type="predicted"/>
<dbReference type="EMBL" id="JAGMWN010000001">
    <property type="protein sequence ID" value="MBP5855644.1"/>
    <property type="molecule type" value="Genomic_DNA"/>
</dbReference>
<dbReference type="Proteomes" id="UP000672602">
    <property type="component" value="Unassembled WGS sequence"/>
</dbReference>
<evidence type="ECO:0000259" key="6">
    <source>
        <dbReference type="Pfam" id="PF04932"/>
    </source>
</evidence>
<feature type="transmembrane region" description="Helical" evidence="5">
    <location>
        <begin position="370"/>
        <end position="386"/>
    </location>
</feature>
<keyword evidence="8" id="KW-1185">Reference proteome</keyword>
<reference evidence="7" key="1">
    <citation type="submission" date="2021-04" db="EMBL/GenBank/DDBJ databases">
        <authorList>
            <person name="Zhang D.-C."/>
        </authorList>
    </citation>
    <scope>NUCLEOTIDE SEQUENCE</scope>
    <source>
        <strain evidence="7">CGMCC 1.15697</strain>
    </source>
</reference>
<dbReference type="Pfam" id="PF04932">
    <property type="entry name" value="Wzy_C"/>
    <property type="match status" value="1"/>
</dbReference>
<dbReference type="InterPro" id="IPR051533">
    <property type="entry name" value="WaaL-like"/>
</dbReference>
<sequence>MADQMMRLTPVSMAFGALATTVPLVATFAPVQVTALFLLFAVPLAFLAWRRAHAPFLFASGGLLLCLLLWGGVTLSWSIAPDEGLKRLTRLLPLFALGALCLAIAVRTDPLTRWTAARAVRGGVLIGIVTLILLSLNRYFVNGAFDFGVEEIMGADLLNYKVGGTCIAGLALILLAQEIDDGKHGRALAGAALVGLLVAATQSTTALAAYGIGVAAFLAAVALPRVIGPAVAVAIPCVVMAMPWLPDPPFSLMKELSASGLHRAAIWHFTIDRIHEAQFLGWGLDSARDLPGGRDLVPDNFFGYKVQWVPEWHQLMQLETAEILPLHPHNNSLQVWLELGFPGAVLFAALYGGAAILINRDSGRSRVQKAGLLAILCYLFVVASASFGIWQSWWICLQLTVWTLALAVLTKPHPVRPMPGQMPDIAGT</sequence>